<dbReference type="InterPro" id="IPR053214">
    <property type="entry name" value="LysM12-like"/>
</dbReference>
<dbReference type="PANTHER" id="PTHR47700">
    <property type="entry name" value="V CHITINASE, PUTATIVE (AFU_ORTHOLOGUE AFUA_6G13720)-RELATED"/>
    <property type="match status" value="1"/>
</dbReference>
<evidence type="ECO:0000256" key="1">
    <source>
        <dbReference type="ARBA" id="ARBA00022669"/>
    </source>
</evidence>
<evidence type="ECO:0000256" key="3">
    <source>
        <dbReference type="SAM" id="SignalP"/>
    </source>
</evidence>
<sequence length="201" mass="21693">MIRSFLISIVLALAVAVHCYPAQYPKITVLDLTSRNAVQLESRQELCPSGDQRSVSFEFYASGANSTHELLQDALQGLQSFFEDPDYCLKDMVSIRVLDLTIASFIGKGVAKSSVKPIFSQLKEKISSLGMVHGTTMQLCGNGRTSEHTVGITIDTSGDATATEKIQRAWGRGECAEVSGLVTSTVEISIEEAAVAETTQI</sequence>
<evidence type="ECO:0000313" key="4">
    <source>
        <dbReference type="EMBL" id="KAF9743156.1"/>
    </source>
</evidence>
<reference evidence="4" key="1">
    <citation type="submission" date="2020-10" db="EMBL/GenBank/DDBJ databases">
        <title>High-Quality Genome Resource of Clonostachys rosea strain S41 by Oxford Nanopore Long-Read Sequencing.</title>
        <authorList>
            <person name="Wang H."/>
        </authorList>
    </citation>
    <scope>NUCLEOTIDE SEQUENCE</scope>
    <source>
        <strain evidence="4">S41</strain>
    </source>
</reference>
<feature type="signal peptide" evidence="3">
    <location>
        <begin position="1"/>
        <end position="19"/>
    </location>
</feature>
<keyword evidence="2" id="KW-0843">Virulence</keyword>
<dbReference type="PANTHER" id="PTHR47700:SF2">
    <property type="entry name" value="CHITINASE"/>
    <property type="match status" value="1"/>
</dbReference>
<organism evidence="4 5">
    <name type="scientific">Bionectria ochroleuca</name>
    <name type="common">Gliocladium roseum</name>
    <dbReference type="NCBI Taxonomy" id="29856"/>
    <lineage>
        <taxon>Eukaryota</taxon>
        <taxon>Fungi</taxon>
        <taxon>Dikarya</taxon>
        <taxon>Ascomycota</taxon>
        <taxon>Pezizomycotina</taxon>
        <taxon>Sordariomycetes</taxon>
        <taxon>Hypocreomycetidae</taxon>
        <taxon>Hypocreales</taxon>
        <taxon>Bionectriaceae</taxon>
        <taxon>Clonostachys</taxon>
    </lineage>
</organism>
<dbReference type="EMBL" id="JADCTT010000018">
    <property type="protein sequence ID" value="KAF9743156.1"/>
    <property type="molecule type" value="Genomic_DNA"/>
</dbReference>
<proteinExistence type="predicted"/>
<protein>
    <recommendedName>
        <fullName evidence="6">Ecp2 effector protein domain-containing protein</fullName>
    </recommendedName>
</protein>
<comment type="caution">
    <text evidence="4">The sequence shown here is derived from an EMBL/GenBank/DDBJ whole genome shotgun (WGS) entry which is preliminary data.</text>
</comment>
<keyword evidence="1" id="KW-0147">Chitin-binding</keyword>
<gene>
    <name evidence="4" type="ORF">IM811_006812</name>
</gene>
<name>A0A8H7K292_BIOOC</name>
<dbReference type="GO" id="GO:0008061">
    <property type="term" value="F:chitin binding"/>
    <property type="evidence" value="ECO:0007669"/>
    <property type="project" value="UniProtKB-KW"/>
</dbReference>
<dbReference type="Proteomes" id="UP000616885">
    <property type="component" value="Unassembled WGS sequence"/>
</dbReference>
<keyword evidence="3" id="KW-0732">Signal</keyword>
<evidence type="ECO:0008006" key="6">
    <source>
        <dbReference type="Google" id="ProtNLM"/>
    </source>
</evidence>
<feature type="chain" id="PRO_5034765967" description="Ecp2 effector protein domain-containing protein" evidence="3">
    <location>
        <begin position="20"/>
        <end position="201"/>
    </location>
</feature>
<dbReference type="AlphaFoldDB" id="A0A8H7K292"/>
<accession>A0A8H7K292</accession>
<evidence type="ECO:0000256" key="2">
    <source>
        <dbReference type="ARBA" id="ARBA00023026"/>
    </source>
</evidence>
<evidence type="ECO:0000313" key="5">
    <source>
        <dbReference type="Proteomes" id="UP000616885"/>
    </source>
</evidence>